<dbReference type="EMBL" id="JBICYV010000013">
    <property type="protein sequence ID" value="MFG3013855.1"/>
    <property type="molecule type" value="Genomic_DNA"/>
</dbReference>
<dbReference type="Pfam" id="PF01636">
    <property type="entry name" value="APH"/>
    <property type="match status" value="1"/>
</dbReference>
<name>A0ABW7BAG0_9ACTN</name>
<dbReference type="SUPFAM" id="SSF56112">
    <property type="entry name" value="Protein kinase-like (PK-like)"/>
    <property type="match status" value="1"/>
</dbReference>
<proteinExistence type="predicted"/>
<comment type="caution">
    <text evidence="3">The sequence shown here is derived from an EMBL/GenBank/DDBJ whole genome shotgun (WGS) entry which is preliminary data.</text>
</comment>
<evidence type="ECO:0000313" key="4">
    <source>
        <dbReference type="Proteomes" id="UP001604267"/>
    </source>
</evidence>
<feature type="compositionally biased region" description="Low complexity" evidence="1">
    <location>
        <begin position="460"/>
        <end position="469"/>
    </location>
</feature>
<gene>
    <name evidence="3" type="ORF">ACGFZB_26170</name>
</gene>
<organism evidence="3 4">
    <name type="scientific">Streptomyces cinerochromogenes</name>
    <dbReference type="NCBI Taxonomy" id="66422"/>
    <lineage>
        <taxon>Bacteria</taxon>
        <taxon>Bacillati</taxon>
        <taxon>Actinomycetota</taxon>
        <taxon>Actinomycetes</taxon>
        <taxon>Kitasatosporales</taxon>
        <taxon>Streptomycetaceae</taxon>
        <taxon>Streptomyces</taxon>
    </lineage>
</organism>
<feature type="region of interest" description="Disordered" evidence="1">
    <location>
        <begin position="460"/>
        <end position="482"/>
    </location>
</feature>
<dbReference type="RefSeq" id="WP_392819876.1">
    <property type="nucleotide sequence ID" value="NZ_JBICYV010000013.1"/>
</dbReference>
<dbReference type="InterPro" id="IPR002575">
    <property type="entry name" value="Aminoglycoside_PTrfase"/>
</dbReference>
<sequence>MTGSQRHTEPLDVHLIAVRDGTAGTEVLLSRRAGDVYAAGCRHLPSGHLDGSWEHMVTALVRKTREETGVVVDPADVRAAVTVHHRSPAGGARLGVFFEVRRWHGTPQVTERAVCDAMGWFALDELPEPMVAYCRAGLDAYRAGARMGVHFQEPGDPLAYDPAVDRLLLVPDLSDRSALPEDTVRAFAEQAVGRITRWTDVSWARAESRVWRAYGAEGGTWYVKIHQNDRFHQREVDALRGWVPALGAAAPRLVAADAALRAVVLTAVGGRSLHGATYPPEQQRRIFHLIGQLAACIHTSAPPRPGGGALQVEKLGRHLDGARPHLAPGDEQFIRATAERAADLPALEVVPTHGDFQLRNLRWDEAADTLYVIDFERSEEGPAVRDFVRLSDVWYGRPDLLQAVMDGYGRLFTPEEEAQLTVLSVLDAVSGISYGAAHCDPELVERGHRTLARLRAVQGPDPHAAARGAAPDHHAATRGAAR</sequence>
<accession>A0ABW7BAG0</accession>
<evidence type="ECO:0000256" key="1">
    <source>
        <dbReference type="SAM" id="MobiDB-lite"/>
    </source>
</evidence>
<evidence type="ECO:0000313" key="3">
    <source>
        <dbReference type="EMBL" id="MFG3013855.1"/>
    </source>
</evidence>
<dbReference type="PROSITE" id="PS51462">
    <property type="entry name" value="NUDIX"/>
    <property type="match status" value="1"/>
</dbReference>
<evidence type="ECO:0000259" key="2">
    <source>
        <dbReference type="PROSITE" id="PS51462"/>
    </source>
</evidence>
<dbReference type="SUPFAM" id="SSF55811">
    <property type="entry name" value="Nudix"/>
    <property type="match status" value="1"/>
</dbReference>
<dbReference type="InterPro" id="IPR000086">
    <property type="entry name" value="NUDIX_hydrolase_dom"/>
</dbReference>
<dbReference type="CDD" id="cd04683">
    <property type="entry name" value="NUDIX_Hydrolase"/>
    <property type="match status" value="1"/>
</dbReference>
<protein>
    <submittedName>
        <fullName evidence="3">Phosphotransferase</fullName>
    </submittedName>
</protein>
<feature type="domain" description="Nudix hydrolase" evidence="2">
    <location>
        <begin position="8"/>
        <end position="147"/>
    </location>
</feature>
<dbReference type="Gene3D" id="3.90.79.10">
    <property type="entry name" value="Nucleoside Triphosphate Pyrophosphohydrolase"/>
    <property type="match status" value="1"/>
</dbReference>
<reference evidence="3 4" key="1">
    <citation type="submission" date="2024-10" db="EMBL/GenBank/DDBJ databases">
        <title>The Natural Products Discovery Center: Release of the First 8490 Sequenced Strains for Exploring Actinobacteria Biosynthetic Diversity.</title>
        <authorList>
            <person name="Kalkreuter E."/>
            <person name="Kautsar S.A."/>
            <person name="Yang D."/>
            <person name="Bader C.D."/>
            <person name="Teijaro C.N."/>
            <person name="Fluegel L."/>
            <person name="Davis C.M."/>
            <person name="Simpson J.R."/>
            <person name="Lauterbach L."/>
            <person name="Steele A.D."/>
            <person name="Gui C."/>
            <person name="Meng S."/>
            <person name="Li G."/>
            <person name="Viehrig K."/>
            <person name="Ye F."/>
            <person name="Su P."/>
            <person name="Kiefer A.F."/>
            <person name="Nichols A."/>
            <person name="Cepeda A.J."/>
            <person name="Yan W."/>
            <person name="Fan B."/>
            <person name="Jiang Y."/>
            <person name="Adhikari A."/>
            <person name="Zheng C.-J."/>
            <person name="Schuster L."/>
            <person name="Cowan T.M."/>
            <person name="Smanski M.J."/>
            <person name="Chevrette M.G."/>
            <person name="De Carvalho L.P.S."/>
            <person name="Shen B."/>
        </authorList>
    </citation>
    <scope>NUCLEOTIDE SEQUENCE [LARGE SCALE GENOMIC DNA]</scope>
    <source>
        <strain evidence="3 4">NPDC048320</strain>
    </source>
</reference>
<dbReference type="InterPro" id="IPR015797">
    <property type="entry name" value="NUDIX_hydrolase-like_dom_sf"/>
</dbReference>
<dbReference type="InterPro" id="IPR011009">
    <property type="entry name" value="Kinase-like_dom_sf"/>
</dbReference>
<dbReference type="Pfam" id="PF00293">
    <property type="entry name" value="NUDIX"/>
    <property type="match status" value="1"/>
</dbReference>
<dbReference type="Proteomes" id="UP001604267">
    <property type="component" value="Unassembled WGS sequence"/>
</dbReference>
<keyword evidence="4" id="KW-1185">Reference proteome</keyword>
<dbReference type="Gene3D" id="3.90.1200.10">
    <property type="match status" value="1"/>
</dbReference>